<dbReference type="CDD" id="cd05235">
    <property type="entry name" value="SDR_e1"/>
    <property type="match status" value="1"/>
</dbReference>
<keyword evidence="1" id="KW-0596">Phosphopantetheine</keyword>
<evidence type="ECO:0000256" key="1">
    <source>
        <dbReference type="ARBA" id="ARBA00022450"/>
    </source>
</evidence>
<dbReference type="CDD" id="cd05930">
    <property type="entry name" value="A_NRPS"/>
    <property type="match status" value="1"/>
</dbReference>
<dbReference type="Pfam" id="PF00501">
    <property type="entry name" value="AMP-binding"/>
    <property type="match status" value="1"/>
</dbReference>
<dbReference type="PROSITE" id="PS00455">
    <property type="entry name" value="AMP_BINDING"/>
    <property type="match status" value="1"/>
</dbReference>
<dbReference type="Gene3D" id="3.40.50.980">
    <property type="match status" value="2"/>
</dbReference>
<dbReference type="Gene3D" id="3.40.50.720">
    <property type="entry name" value="NAD(P)-binding Rossmann-like Domain"/>
    <property type="match status" value="1"/>
</dbReference>
<dbReference type="PROSITE" id="PS50075">
    <property type="entry name" value="CARRIER"/>
    <property type="match status" value="1"/>
</dbReference>
<evidence type="ECO:0000259" key="4">
    <source>
        <dbReference type="PROSITE" id="PS50075"/>
    </source>
</evidence>
<dbReference type="InterPro" id="IPR020845">
    <property type="entry name" value="AMP-binding_CS"/>
</dbReference>
<dbReference type="Gene3D" id="3.30.300.30">
    <property type="match status" value="1"/>
</dbReference>
<dbReference type="InterPro" id="IPR009081">
    <property type="entry name" value="PP-bd_ACP"/>
</dbReference>
<dbReference type="InterPro" id="IPR036291">
    <property type="entry name" value="NAD(P)-bd_dom_sf"/>
</dbReference>
<keyword evidence="6" id="KW-1185">Reference proteome</keyword>
<dbReference type="SUPFAM" id="SSF47336">
    <property type="entry name" value="ACP-like"/>
    <property type="match status" value="1"/>
</dbReference>
<dbReference type="SUPFAM" id="SSF56801">
    <property type="entry name" value="Acetyl-CoA synthetase-like"/>
    <property type="match status" value="1"/>
</dbReference>
<dbReference type="NCBIfam" id="TIGR01733">
    <property type="entry name" value="AA-adenyl-dom"/>
    <property type="match status" value="1"/>
</dbReference>
<protein>
    <recommendedName>
        <fullName evidence="4">Carrier domain-containing protein</fullName>
    </recommendedName>
</protein>
<dbReference type="Gene3D" id="1.10.1200.10">
    <property type="entry name" value="ACP-like"/>
    <property type="match status" value="1"/>
</dbReference>
<dbReference type="Gene3D" id="2.30.38.10">
    <property type="entry name" value="Luciferase, Domain 3"/>
    <property type="match status" value="1"/>
</dbReference>
<gene>
    <name evidence="5" type="ORF">BDV29DRAFT_196910</name>
</gene>
<dbReference type="SUPFAM" id="SSF51735">
    <property type="entry name" value="NAD(P)-binding Rossmann-fold domains"/>
    <property type="match status" value="1"/>
</dbReference>
<dbReference type="InterPro" id="IPR045851">
    <property type="entry name" value="AMP-bd_C_sf"/>
</dbReference>
<accession>A0A5N5WZ45</accession>
<dbReference type="SMART" id="SM00823">
    <property type="entry name" value="PKS_PP"/>
    <property type="match status" value="1"/>
</dbReference>
<feature type="domain" description="Carrier" evidence="4">
    <location>
        <begin position="535"/>
        <end position="612"/>
    </location>
</feature>
<dbReference type="Pfam" id="PF07993">
    <property type="entry name" value="NAD_binding_4"/>
    <property type="match status" value="1"/>
</dbReference>
<organism evidence="5 6">
    <name type="scientific">Aspergillus leporis</name>
    <dbReference type="NCBI Taxonomy" id="41062"/>
    <lineage>
        <taxon>Eukaryota</taxon>
        <taxon>Fungi</taxon>
        <taxon>Dikarya</taxon>
        <taxon>Ascomycota</taxon>
        <taxon>Pezizomycotina</taxon>
        <taxon>Eurotiomycetes</taxon>
        <taxon>Eurotiomycetidae</taxon>
        <taxon>Eurotiales</taxon>
        <taxon>Aspergillaceae</taxon>
        <taxon>Aspergillus</taxon>
        <taxon>Aspergillus subgen. Circumdati</taxon>
    </lineage>
</organism>
<dbReference type="InterPro" id="IPR010071">
    <property type="entry name" value="AA_adenyl_dom"/>
</dbReference>
<evidence type="ECO:0000256" key="3">
    <source>
        <dbReference type="ARBA" id="ARBA00029454"/>
    </source>
</evidence>
<dbReference type="AlphaFoldDB" id="A0A5N5WZ45"/>
<dbReference type="InterPro" id="IPR010080">
    <property type="entry name" value="Thioester_reductase-like_dom"/>
</dbReference>
<dbReference type="PANTHER" id="PTHR44845:SF6">
    <property type="entry name" value="BETA-ALANINE-ACTIVATING ENZYME"/>
    <property type="match status" value="1"/>
</dbReference>
<dbReference type="InterPro" id="IPR036736">
    <property type="entry name" value="ACP-like_sf"/>
</dbReference>
<dbReference type="NCBIfam" id="TIGR01746">
    <property type="entry name" value="Thioester-redct"/>
    <property type="match status" value="1"/>
</dbReference>
<keyword evidence="2" id="KW-0597">Phosphoprotein</keyword>
<dbReference type="InterPro" id="IPR020806">
    <property type="entry name" value="PKS_PP-bd"/>
</dbReference>
<name>A0A5N5WZ45_9EURO</name>
<proteinExistence type="inferred from homology"/>
<dbReference type="InterPro" id="IPR013120">
    <property type="entry name" value="FAR_NAD-bd"/>
</dbReference>
<dbReference type="GO" id="GO:0031177">
    <property type="term" value="F:phosphopantetheine binding"/>
    <property type="evidence" value="ECO:0007669"/>
    <property type="project" value="InterPro"/>
</dbReference>
<dbReference type="OrthoDB" id="408177at2759"/>
<comment type="similarity">
    <text evidence="3">Belongs to the NRP synthetase family.</text>
</comment>
<evidence type="ECO:0000313" key="6">
    <source>
        <dbReference type="Proteomes" id="UP000326565"/>
    </source>
</evidence>
<dbReference type="InterPro" id="IPR000873">
    <property type="entry name" value="AMP-dep_synth/lig_dom"/>
</dbReference>
<sequence length="1045" mass="115424">MPSQVLTHDQKYDLALGQGKGLAQQFFEQALRHPSATALVDVHMTLTYQELHARAALLSRDLRCGSLKLEEPVGIVVQHGIADVVAQMAVLYAGGTCVPIDPTLPDLQIKSRLEKLDSRYILVDKANQQRNLPFHQLAVHDSHTFLDKPSYVSDTDEPVPTSLEHRTHIIHTSGTTSEPKAVQIAARSILQVVFHAPFEPLQPNDRVAHVNNSSFDVSLFDIWAPLLRGASIVVVSNDILLDIPAMAAYIQSQNITVMATTTAILNLAASVYPRAFEKLRLCFIGGEVANISAIETIFREGPPAQLINAYGPTECCIFCLAHRVTITDVQAGAVSIGKPIGRTVAYICDEAGRPIPDGEEGELLIGGSGVSPGYVGQPEKNSTSFVTIAGSDCERFYRTGDIVRRRVTDGQIDYVGRRDHQVKVRGFRIELEAVESAIIRTGQFSDAVALKVEAGWEGAGSILVAFAIPTAGSKPHAVLNAVDILKVVLPSYMIPKLEIISKMPVNSHAKVDRKYLAQLYRKRWTQQPLHQENGETTLDTRGKLANLWASILGLPRPPGDESADFFLLGATSMQASLLISHIQRAFNVEVSLLTLYDNSSLARLASIIEDRRLGIKETFCKESEKHMWLEDSKIADSLVPLPGPVVDWRRDTEGRVFLTGATGFVGSFFLAELLRQPNVHQIGCLVRAADIATGFKRLQDSLSKYGLWENRFIYKLLPLCGTLEDENLGLGVDRFVEIAHWASVIFHLGARVNYTQPYSLHRPANVQGTVNILRLACTGRSKALHYVSSISCFGPTGFITGTKTIAEDESLLPHLDALPYDHGYAHSQWVVENMLRRLMGSGRTFPIVVYRPGFITGHSKTGVCNPDDFFSRLISACSEMGCYPLLPNQRKEFVPVDYVNAAILHVASSTYKAFGRVYHILPPSRAHSPDMNASMELLDSLANGASSSVKGVSYRKWVEELAKQSPERLRPLQPMLTEEVYQGLTRWELYENMPVYDTTNIMQALESYPGGLEFPMLDASLMQKYISYLQTNSPSLKKKDLLNGV</sequence>
<evidence type="ECO:0000313" key="5">
    <source>
        <dbReference type="EMBL" id="KAB8072342.1"/>
    </source>
</evidence>
<dbReference type="Pfam" id="PF00550">
    <property type="entry name" value="PP-binding"/>
    <property type="match status" value="1"/>
</dbReference>
<dbReference type="EMBL" id="ML732249">
    <property type="protein sequence ID" value="KAB8072342.1"/>
    <property type="molecule type" value="Genomic_DNA"/>
</dbReference>
<evidence type="ECO:0000256" key="2">
    <source>
        <dbReference type="ARBA" id="ARBA00022553"/>
    </source>
</evidence>
<dbReference type="Proteomes" id="UP000326565">
    <property type="component" value="Unassembled WGS sequence"/>
</dbReference>
<reference evidence="5 6" key="1">
    <citation type="submission" date="2019-04" db="EMBL/GenBank/DDBJ databases">
        <title>Friends and foes A comparative genomics study of 23 Aspergillus species from section Flavi.</title>
        <authorList>
            <consortium name="DOE Joint Genome Institute"/>
            <person name="Kjaerbolling I."/>
            <person name="Vesth T."/>
            <person name="Frisvad J.C."/>
            <person name="Nybo J.L."/>
            <person name="Theobald S."/>
            <person name="Kildgaard S."/>
            <person name="Isbrandt T."/>
            <person name="Kuo A."/>
            <person name="Sato A."/>
            <person name="Lyhne E.K."/>
            <person name="Kogle M.E."/>
            <person name="Wiebenga A."/>
            <person name="Kun R.S."/>
            <person name="Lubbers R.J."/>
            <person name="Makela M.R."/>
            <person name="Barry K."/>
            <person name="Chovatia M."/>
            <person name="Clum A."/>
            <person name="Daum C."/>
            <person name="Haridas S."/>
            <person name="He G."/>
            <person name="LaButti K."/>
            <person name="Lipzen A."/>
            <person name="Mondo S."/>
            <person name="Riley R."/>
            <person name="Salamov A."/>
            <person name="Simmons B.A."/>
            <person name="Magnuson J.K."/>
            <person name="Henrissat B."/>
            <person name="Mortensen U.H."/>
            <person name="Larsen T.O."/>
            <person name="Devries R.P."/>
            <person name="Grigoriev I.V."/>
            <person name="Machida M."/>
            <person name="Baker S.E."/>
            <person name="Andersen M.R."/>
        </authorList>
    </citation>
    <scope>NUCLEOTIDE SEQUENCE [LARGE SCALE GENOMIC DNA]</scope>
    <source>
        <strain evidence="5 6">CBS 151.66</strain>
    </source>
</reference>
<dbReference type="PANTHER" id="PTHR44845">
    <property type="entry name" value="CARRIER DOMAIN-CONTAINING PROTEIN"/>
    <property type="match status" value="1"/>
</dbReference>